<dbReference type="Gene3D" id="1.10.1380.10">
    <property type="entry name" value="Neutral endopeptidase , domain2"/>
    <property type="match status" value="1"/>
</dbReference>
<dbReference type="SUPFAM" id="SSF55486">
    <property type="entry name" value="Metalloproteases ('zincins'), catalytic domain"/>
    <property type="match status" value="1"/>
</dbReference>
<dbReference type="Gene3D" id="3.40.390.10">
    <property type="entry name" value="Collagenase (Catalytic Domain)"/>
    <property type="match status" value="1"/>
</dbReference>
<dbReference type="InterPro" id="IPR042089">
    <property type="entry name" value="Peptidase_M13_dom_2"/>
</dbReference>
<dbReference type="PROSITE" id="PS51885">
    <property type="entry name" value="NEPRILYSIN"/>
    <property type="match status" value="1"/>
</dbReference>
<evidence type="ECO:0000313" key="3">
    <source>
        <dbReference type="EMBL" id="KAH7936255.1"/>
    </source>
</evidence>
<dbReference type="GO" id="GO:0016485">
    <property type="term" value="P:protein processing"/>
    <property type="evidence" value="ECO:0007669"/>
    <property type="project" value="TreeGrafter"/>
</dbReference>
<dbReference type="AlphaFoldDB" id="A0A9D4SPD9"/>
<sequence length="205" mass="23018">MDPMIASLQGHMERRLQKWAKLVNASLNASVDPCDDFYSYVCGGWISNHTLPPSSSSYGIYDMLRDELQATLKAVPTEPDRRDILLEILNASGFSQWPITNASSMQLKNVTQVLEVTGPGPILNLDIERDVLVLNTYAIQIDQPKFLKLGRKQLTDPYTGKNENITEAYKKLLEVAVKFVQPNITDSELTTVVCDIMVLERISLM</sequence>
<protein>
    <recommendedName>
        <fullName evidence="2">Peptidase M13 N-terminal domain-containing protein</fullName>
    </recommendedName>
</protein>
<evidence type="ECO:0000313" key="4">
    <source>
        <dbReference type="Proteomes" id="UP000821837"/>
    </source>
</evidence>
<dbReference type="InterPro" id="IPR008753">
    <property type="entry name" value="Peptidase_M13_N"/>
</dbReference>
<dbReference type="PANTHER" id="PTHR11733:SF241">
    <property type="entry name" value="GH26575P-RELATED"/>
    <property type="match status" value="1"/>
</dbReference>
<reference evidence="3" key="2">
    <citation type="submission" date="2021-09" db="EMBL/GenBank/DDBJ databases">
        <authorList>
            <person name="Jia N."/>
            <person name="Wang J."/>
            <person name="Shi W."/>
            <person name="Du L."/>
            <person name="Sun Y."/>
            <person name="Zhan W."/>
            <person name="Jiang J."/>
            <person name="Wang Q."/>
            <person name="Zhang B."/>
            <person name="Ji P."/>
            <person name="Sakyi L.B."/>
            <person name="Cui X."/>
            <person name="Yuan T."/>
            <person name="Jiang B."/>
            <person name="Yang W."/>
            <person name="Lam T.T.-Y."/>
            <person name="Chang Q."/>
            <person name="Ding S."/>
            <person name="Wang X."/>
            <person name="Zhu J."/>
            <person name="Ruan X."/>
            <person name="Zhao L."/>
            <person name="Wei J."/>
            <person name="Que T."/>
            <person name="Du C."/>
            <person name="Cheng J."/>
            <person name="Dai P."/>
            <person name="Han X."/>
            <person name="Huang E."/>
            <person name="Gao Y."/>
            <person name="Liu J."/>
            <person name="Shao H."/>
            <person name="Ye R."/>
            <person name="Li L."/>
            <person name="Wei W."/>
            <person name="Wang X."/>
            <person name="Wang C."/>
            <person name="Huo Q."/>
            <person name="Li W."/>
            <person name="Guo W."/>
            <person name="Chen H."/>
            <person name="Chen S."/>
            <person name="Zhou L."/>
            <person name="Zhou L."/>
            <person name="Ni X."/>
            <person name="Tian J."/>
            <person name="Zhou Y."/>
            <person name="Sheng Y."/>
            <person name="Liu T."/>
            <person name="Pan Y."/>
            <person name="Xia L."/>
            <person name="Li J."/>
            <person name="Zhao F."/>
            <person name="Cao W."/>
        </authorList>
    </citation>
    <scope>NUCLEOTIDE SEQUENCE</scope>
    <source>
        <strain evidence="3">Rsan-2018</strain>
        <tissue evidence="3">Larvae</tissue>
    </source>
</reference>
<feature type="domain" description="Peptidase M13 N-terminal" evidence="2">
    <location>
        <begin position="33"/>
        <end position="78"/>
    </location>
</feature>
<gene>
    <name evidence="3" type="ORF">HPB52_020961</name>
</gene>
<dbReference type="VEuPathDB" id="VectorBase:RSAN_057325"/>
<dbReference type="PANTHER" id="PTHR11733">
    <property type="entry name" value="ZINC METALLOPROTEASE FAMILY M13 NEPRILYSIN-RELATED"/>
    <property type="match status" value="1"/>
</dbReference>
<dbReference type="Proteomes" id="UP000821837">
    <property type="component" value="Unassembled WGS sequence"/>
</dbReference>
<dbReference type="Pfam" id="PF05649">
    <property type="entry name" value="Peptidase_M13_N"/>
    <property type="match status" value="1"/>
</dbReference>
<accession>A0A9D4SPD9</accession>
<dbReference type="InterPro" id="IPR000718">
    <property type="entry name" value="Peptidase_M13"/>
</dbReference>
<dbReference type="EMBL" id="JABSTV010001255">
    <property type="protein sequence ID" value="KAH7936255.1"/>
    <property type="molecule type" value="Genomic_DNA"/>
</dbReference>
<dbReference type="GO" id="GO:0005886">
    <property type="term" value="C:plasma membrane"/>
    <property type="evidence" value="ECO:0007669"/>
    <property type="project" value="TreeGrafter"/>
</dbReference>
<name>A0A9D4SPD9_RHISA</name>
<comment type="caution">
    <text evidence="3">The sequence shown here is derived from an EMBL/GenBank/DDBJ whole genome shotgun (WGS) entry which is preliminary data.</text>
</comment>
<dbReference type="InterPro" id="IPR024079">
    <property type="entry name" value="MetalloPept_cat_dom_sf"/>
</dbReference>
<evidence type="ECO:0000256" key="1">
    <source>
        <dbReference type="ARBA" id="ARBA00007357"/>
    </source>
</evidence>
<organism evidence="3 4">
    <name type="scientific">Rhipicephalus sanguineus</name>
    <name type="common">Brown dog tick</name>
    <name type="synonym">Ixodes sanguineus</name>
    <dbReference type="NCBI Taxonomy" id="34632"/>
    <lineage>
        <taxon>Eukaryota</taxon>
        <taxon>Metazoa</taxon>
        <taxon>Ecdysozoa</taxon>
        <taxon>Arthropoda</taxon>
        <taxon>Chelicerata</taxon>
        <taxon>Arachnida</taxon>
        <taxon>Acari</taxon>
        <taxon>Parasitiformes</taxon>
        <taxon>Ixodida</taxon>
        <taxon>Ixodoidea</taxon>
        <taxon>Ixodidae</taxon>
        <taxon>Rhipicephalinae</taxon>
        <taxon>Rhipicephalus</taxon>
        <taxon>Rhipicephalus</taxon>
    </lineage>
</organism>
<reference evidence="3" key="1">
    <citation type="journal article" date="2020" name="Cell">
        <title>Large-Scale Comparative Analyses of Tick Genomes Elucidate Their Genetic Diversity and Vector Capacities.</title>
        <authorList>
            <consortium name="Tick Genome and Microbiome Consortium (TIGMIC)"/>
            <person name="Jia N."/>
            <person name="Wang J."/>
            <person name="Shi W."/>
            <person name="Du L."/>
            <person name="Sun Y."/>
            <person name="Zhan W."/>
            <person name="Jiang J.F."/>
            <person name="Wang Q."/>
            <person name="Zhang B."/>
            <person name="Ji P."/>
            <person name="Bell-Sakyi L."/>
            <person name="Cui X.M."/>
            <person name="Yuan T.T."/>
            <person name="Jiang B.G."/>
            <person name="Yang W.F."/>
            <person name="Lam T.T."/>
            <person name="Chang Q.C."/>
            <person name="Ding S.J."/>
            <person name="Wang X.J."/>
            <person name="Zhu J.G."/>
            <person name="Ruan X.D."/>
            <person name="Zhao L."/>
            <person name="Wei J.T."/>
            <person name="Ye R.Z."/>
            <person name="Que T.C."/>
            <person name="Du C.H."/>
            <person name="Zhou Y.H."/>
            <person name="Cheng J.X."/>
            <person name="Dai P.F."/>
            <person name="Guo W.B."/>
            <person name="Han X.H."/>
            <person name="Huang E.J."/>
            <person name="Li L.F."/>
            <person name="Wei W."/>
            <person name="Gao Y.C."/>
            <person name="Liu J.Z."/>
            <person name="Shao H.Z."/>
            <person name="Wang X."/>
            <person name="Wang C.C."/>
            <person name="Yang T.C."/>
            <person name="Huo Q.B."/>
            <person name="Li W."/>
            <person name="Chen H.Y."/>
            <person name="Chen S.E."/>
            <person name="Zhou L.G."/>
            <person name="Ni X.B."/>
            <person name="Tian J.H."/>
            <person name="Sheng Y."/>
            <person name="Liu T."/>
            <person name="Pan Y.S."/>
            <person name="Xia L.Y."/>
            <person name="Li J."/>
            <person name="Zhao F."/>
            <person name="Cao W.C."/>
        </authorList>
    </citation>
    <scope>NUCLEOTIDE SEQUENCE</scope>
    <source>
        <strain evidence="3">Rsan-2018</strain>
    </source>
</reference>
<proteinExistence type="inferred from homology"/>
<dbReference type="GO" id="GO:0004222">
    <property type="term" value="F:metalloendopeptidase activity"/>
    <property type="evidence" value="ECO:0007669"/>
    <property type="project" value="InterPro"/>
</dbReference>
<evidence type="ECO:0000259" key="2">
    <source>
        <dbReference type="Pfam" id="PF05649"/>
    </source>
</evidence>
<keyword evidence="4" id="KW-1185">Reference proteome</keyword>
<comment type="similarity">
    <text evidence="1">Belongs to the peptidase M13 family.</text>
</comment>